<evidence type="ECO:0000313" key="9">
    <source>
        <dbReference type="EMBL" id="VEL12575.1"/>
    </source>
</evidence>
<name>A0A448WIE6_9PLAT</name>
<keyword evidence="10" id="KW-1185">Reference proteome</keyword>
<evidence type="ECO:0000256" key="2">
    <source>
        <dbReference type="ARBA" id="ARBA00012759"/>
    </source>
</evidence>
<feature type="compositionally biased region" description="Polar residues" evidence="7">
    <location>
        <begin position="163"/>
        <end position="179"/>
    </location>
</feature>
<dbReference type="Gene3D" id="3.90.70.10">
    <property type="entry name" value="Cysteine proteinases"/>
    <property type="match status" value="1"/>
</dbReference>
<dbReference type="GO" id="GO:0004843">
    <property type="term" value="F:cysteine-type deubiquitinase activity"/>
    <property type="evidence" value="ECO:0007669"/>
    <property type="project" value="UniProtKB-EC"/>
</dbReference>
<comment type="catalytic activity">
    <reaction evidence="1">
        <text>Thiol-dependent hydrolysis of ester, thioester, amide, peptide and isopeptide bonds formed by the C-terminal Gly of ubiquitin (a 76-residue protein attached to proteins as an intracellular targeting signal).</text>
        <dbReference type="EC" id="3.4.19.12"/>
    </reaction>
</comment>
<feature type="domain" description="USP" evidence="8">
    <location>
        <begin position="1"/>
        <end position="155"/>
    </location>
</feature>
<gene>
    <name evidence="9" type="ORF">PXEA_LOCUS6015</name>
</gene>
<sequence length="186" mass="21088">MFHPSLYSFFKILKDIKFPLNLDLYEFCTPELQKKLLPMREKIRLQDEHSANKGKNSTKGSLEKMEAEVEAKDVEPYWFADDLGSNNSGTYNLLGVLTHQGRSSSSGHYVAWVKRKGIWLKFDDDEVSQVTSDDILRLSGGADWHCAYVLLYGPKLVRAASHSENQLPPKSSSAYSLNEKSIRGDK</sequence>
<dbReference type="InterPro" id="IPR028889">
    <property type="entry name" value="USP"/>
</dbReference>
<dbReference type="PROSITE" id="PS50235">
    <property type="entry name" value="USP_3"/>
    <property type="match status" value="1"/>
</dbReference>
<protein>
    <recommendedName>
        <fullName evidence="2">ubiquitinyl hydrolase 1</fullName>
        <ecNumber evidence="2">3.4.19.12</ecNumber>
    </recommendedName>
</protein>
<dbReference type="PROSITE" id="PS00973">
    <property type="entry name" value="USP_2"/>
    <property type="match status" value="1"/>
</dbReference>
<dbReference type="InterPro" id="IPR038765">
    <property type="entry name" value="Papain-like_cys_pep_sf"/>
</dbReference>
<evidence type="ECO:0000256" key="5">
    <source>
        <dbReference type="ARBA" id="ARBA00022801"/>
    </source>
</evidence>
<keyword evidence="6" id="KW-0788">Thiol protease</keyword>
<dbReference type="GO" id="GO:0061136">
    <property type="term" value="P:regulation of proteasomal protein catabolic process"/>
    <property type="evidence" value="ECO:0007669"/>
    <property type="project" value="TreeGrafter"/>
</dbReference>
<dbReference type="SUPFAM" id="SSF54001">
    <property type="entry name" value="Cysteine proteinases"/>
    <property type="match status" value="1"/>
</dbReference>
<dbReference type="InterPro" id="IPR001394">
    <property type="entry name" value="Peptidase_C19_UCH"/>
</dbReference>
<keyword evidence="3" id="KW-0645">Protease</keyword>
<reference evidence="9" key="1">
    <citation type="submission" date="2018-11" db="EMBL/GenBank/DDBJ databases">
        <authorList>
            <consortium name="Pathogen Informatics"/>
        </authorList>
    </citation>
    <scope>NUCLEOTIDE SEQUENCE</scope>
</reference>
<dbReference type="Pfam" id="PF00443">
    <property type="entry name" value="UCH"/>
    <property type="match status" value="1"/>
</dbReference>
<evidence type="ECO:0000313" key="10">
    <source>
        <dbReference type="Proteomes" id="UP000784294"/>
    </source>
</evidence>
<proteinExistence type="predicted"/>
<feature type="region of interest" description="Disordered" evidence="7">
    <location>
        <begin position="163"/>
        <end position="186"/>
    </location>
</feature>
<dbReference type="PANTHER" id="PTHR43982">
    <property type="entry name" value="UBIQUITIN CARBOXYL-TERMINAL HYDROLASE"/>
    <property type="match status" value="1"/>
</dbReference>
<accession>A0A448WIE6</accession>
<dbReference type="GO" id="GO:0016579">
    <property type="term" value="P:protein deubiquitination"/>
    <property type="evidence" value="ECO:0007669"/>
    <property type="project" value="InterPro"/>
</dbReference>
<dbReference type="EC" id="3.4.19.12" evidence="2"/>
<dbReference type="EMBL" id="CAAALY010015163">
    <property type="protein sequence ID" value="VEL12575.1"/>
    <property type="molecule type" value="Genomic_DNA"/>
</dbReference>
<evidence type="ECO:0000256" key="4">
    <source>
        <dbReference type="ARBA" id="ARBA00022786"/>
    </source>
</evidence>
<evidence type="ECO:0000256" key="7">
    <source>
        <dbReference type="SAM" id="MobiDB-lite"/>
    </source>
</evidence>
<keyword evidence="4" id="KW-0833">Ubl conjugation pathway</keyword>
<evidence type="ECO:0000259" key="8">
    <source>
        <dbReference type="PROSITE" id="PS50235"/>
    </source>
</evidence>
<comment type="caution">
    <text evidence="9">The sequence shown here is derived from an EMBL/GenBank/DDBJ whole genome shotgun (WGS) entry which is preliminary data.</text>
</comment>
<dbReference type="InterPro" id="IPR018200">
    <property type="entry name" value="USP_CS"/>
</dbReference>
<dbReference type="InterPro" id="IPR044635">
    <property type="entry name" value="UBP14-like"/>
</dbReference>
<organism evidence="9 10">
    <name type="scientific">Protopolystoma xenopodis</name>
    <dbReference type="NCBI Taxonomy" id="117903"/>
    <lineage>
        <taxon>Eukaryota</taxon>
        <taxon>Metazoa</taxon>
        <taxon>Spiralia</taxon>
        <taxon>Lophotrochozoa</taxon>
        <taxon>Platyhelminthes</taxon>
        <taxon>Monogenea</taxon>
        <taxon>Polyopisthocotylea</taxon>
        <taxon>Polystomatidea</taxon>
        <taxon>Polystomatidae</taxon>
        <taxon>Protopolystoma</taxon>
    </lineage>
</organism>
<keyword evidence="5" id="KW-0378">Hydrolase</keyword>
<dbReference type="AlphaFoldDB" id="A0A448WIE6"/>
<dbReference type="PANTHER" id="PTHR43982:SF1">
    <property type="entry name" value="UBIQUITIN CARBOXYL-TERMINAL HYDROLASE 14"/>
    <property type="match status" value="1"/>
</dbReference>
<dbReference type="GO" id="GO:0070628">
    <property type="term" value="F:proteasome binding"/>
    <property type="evidence" value="ECO:0007669"/>
    <property type="project" value="TreeGrafter"/>
</dbReference>
<evidence type="ECO:0000256" key="1">
    <source>
        <dbReference type="ARBA" id="ARBA00000707"/>
    </source>
</evidence>
<dbReference type="GO" id="GO:0043161">
    <property type="term" value="P:proteasome-mediated ubiquitin-dependent protein catabolic process"/>
    <property type="evidence" value="ECO:0007669"/>
    <property type="project" value="InterPro"/>
</dbReference>
<dbReference type="OrthoDB" id="333239at2759"/>
<evidence type="ECO:0000256" key="3">
    <source>
        <dbReference type="ARBA" id="ARBA00022670"/>
    </source>
</evidence>
<evidence type="ECO:0000256" key="6">
    <source>
        <dbReference type="ARBA" id="ARBA00022807"/>
    </source>
</evidence>
<dbReference type="Proteomes" id="UP000784294">
    <property type="component" value="Unassembled WGS sequence"/>
</dbReference>